<reference evidence="3 4" key="1">
    <citation type="journal article" date="2013" name="ISME J.">
        <title>By their genes ye shall know them: genomic signatures of predatory bacteria.</title>
        <authorList>
            <person name="Pasternak Z."/>
            <person name="Pietrokovski S."/>
            <person name="Rotem O."/>
            <person name="Gophna U."/>
            <person name="Lurie-Weinberger M.N."/>
            <person name="Jurkevitch E."/>
        </authorList>
    </citation>
    <scope>NUCLEOTIDE SEQUENCE [LARGE SCALE GENOMIC DNA]</scope>
    <source>
        <strain evidence="3 4">JSS</strain>
    </source>
</reference>
<accession>M4VBY9</accession>
<dbReference type="AlphaFoldDB" id="M4VBY9"/>
<name>M4VBY9_9BACT</name>
<keyword evidence="2" id="KW-0812">Transmembrane</keyword>
<feature type="transmembrane region" description="Helical" evidence="2">
    <location>
        <begin position="21"/>
        <end position="41"/>
    </location>
</feature>
<dbReference type="PATRIC" id="fig|1184267.3.peg.1785"/>
<dbReference type="eggNOG" id="COG4942">
    <property type="taxonomic scope" value="Bacteria"/>
</dbReference>
<feature type="coiled-coil region" evidence="1">
    <location>
        <begin position="156"/>
        <end position="218"/>
    </location>
</feature>
<keyword evidence="2" id="KW-0472">Membrane</keyword>
<evidence type="ECO:0000256" key="1">
    <source>
        <dbReference type="SAM" id="Coils"/>
    </source>
</evidence>
<dbReference type="HOGENOM" id="CLU_031117_0_0_7"/>
<keyword evidence="1" id="KW-0175">Coiled coil</keyword>
<dbReference type="Pfam" id="PF11855">
    <property type="entry name" value="DUF3375"/>
    <property type="match status" value="1"/>
</dbReference>
<evidence type="ECO:0008006" key="5">
    <source>
        <dbReference type="Google" id="ProtNLM"/>
    </source>
</evidence>
<evidence type="ECO:0000313" key="3">
    <source>
        <dbReference type="EMBL" id="AGH95980.1"/>
    </source>
</evidence>
<dbReference type="OrthoDB" id="138803at2"/>
<gene>
    <name evidence="3" type="ORF">A11Q_1764</name>
</gene>
<dbReference type="Proteomes" id="UP000012040">
    <property type="component" value="Chromosome"/>
</dbReference>
<organism evidence="3 4">
    <name type="scientific">Pseudobdellovibrio exovorus JSS</name>
    <dbReference type="NCBI Taxonomy" id="1184267"/>
    <lineage>
        <taxon>Bacteria</taxon>
        <taxon>Pseudomonadati</taxon>
        <taxon>Bdellovibrionota</taxon>
        <taxon>Bdellovibrionia</taxon>
        <taxon>Bdellovibrionales</taxon>
        <taxon>Pseudobdellovibrionaceae</taxon>
        <taxon>Pseudobdellovibrio</taxon>
    </lineage>
</organism>
<evidence type="ECO:0000313" key="4">
    <source>
        <dbReference type="Proteomes" id="UP000012040"/>
    </source>
</evidence>
<protein>
    <recommendedName>
        <fullName evidence="5">DUF3375 domain-containing protein</fullName>
    </recommendedName>
</protein>
<sequence length="491" mass="57403">MKIRHEITFEQLHHLRKFSAAWGLLSSTMAPFVASFLYRVFIQTNRRSITVSEIIEALDNYLYVIRQKYPDDAPPKSAKEYIEDWSSPDKAWLSQRYTGRGDMPEVDLTPDAERAIRWLETLNPRNFVGTESRLLTIFQLLNELNQKIETDPNKILDDLYKKKKEIEDQIDKFKSTGKTERPDATQIKERYYQLDDTANTLLSDFRQVEENFRKLDREVREKMTLSVKTKGDFLDDVFGGEDEISESDQGKSFRAFWEFLIHSEKQNEFEELLENVLKQPEIATLEDKGVLPLFRDFLLDAGNKVYIVNNQLTSQLTKYLSEKSIAENKRIVEMISEMEKTIIELRGADFDKYFFSVPFLKPTLNLSASRPLFEIPDMIPLNEPVDSTDETILSENDMSKLFSLNIVDEQLLERIIESSLVQNEQTSLEDILKENPPSKGLSEVISYLKIAERRKHTHVYEDKFFIAEMLNEKGNKKRVKCPQVIFQRMLL</sequence>
<dbReference type="STRING" id="1184267.A11Q_1764"/>
<evidence type="ECO:0000256" key="2">
    <source>
        <dbReference type="SAM" id="Phobius"/>
    </source>
</evidence>
<dbReference type="RefSeq" id="WP_015470470.1">
    <property type="nucleotide sequence ID" value="NC_020813.1"/>
</dbReference>
<keyword evidence="2" id="KW-1133">Transmembrane helix</keyword>
<proteinExistence type="predicted"/>
<dbReference type="EMBL" id="CP003537">
    <property type="protein sequence ID" value="AGH95980.1"/>
    <property type="molecule type" value="Genomic_DNA"/>
</dbReference>
<dbReference type="InterPro" id="IPR021804">
    <property type="entry name" value="DUF3375"/>
</dbReference>
<dbReference type="KEGG" id="bex:A11Q_1764"/>
<keyword evidence="4" id="KW-1185">Reference proteome</keyword>